<dbReference type="InParanoid" id="A0A1I5MIB6"/>
<dbReference type="SUPFAM" id="SSF53649">
    <property type="entry name" value="Alkaline phosphatase-like"/>
    <property type="match status" value="1"/>
</dbReference>
<keyword evidence="2" id="KW-0812">Transmembrane</keyword>
<feature type="chain" id="PRO_5010354562" evidence="3">
    <location>
        <begin position="22"/>
        <end position="733"/>
    </location>
</feature>
<evidence type="ECO:0000256" key="1">
    <source>
        <dbReference type="SAM" id="MobiDB-lite"/>
    </source>
</evidence>
<organism evidence="4 5">
    <name type="scientific">Actinomadura madurae</name>
    <dbReference type="NCBI Taxonomy" id="1993"/>
    <lineage>
        <taxon>Bacteria</taxon>
        <taxon>Bacillati</taxon>
        <taxon>Actinomycetota</taxon>
        <taxon>Actinomycetes</taxon>
        <taxon>Streptosporangiales</taxon>
        <taxon>Thermomonosporaceae</taxon>
        <taxon>Actinomadura</taxon>
    </lineage>
</organism>
<dbReference type="EMBL" id="FOVH01000011">
    <property type="protein sequence ID" value="SFP09260.1"/>
    <property type="molecule type" value="Genomic_DNA"/>
</dbReference>
<feature type="transmembrane region" description="Helical" evidence="2">
    <location>
        <begin position="384"/>
        <end position="404"/>
    </location>
</feature>
<protein>
    <submittedName>
        <fullName evidence="4">Uncharacterized protein</fullName>
    </submittedName>
</protein>
<dbReference type="STRING" id="1993.SAMN04489713_111304"/>
<name>A0A1I5MIB6_9ACTN</name>
<proteinExistence type="predicted"/>
<feature type="transmembrane region" description="Helical" evidence="2">
    <location>
        <begin position="620"/>
        <end position="639"/>
    </location>
</feature>
<feature type="transmembrane region" description="Helical" evidence="2">
    <location>
        <begin position="345"/>
        <end position="364"/>
    </location>
</feature>
<keyword evidence="3" id="KW-0732">Signal</keyword>
<reference evidence="4 5" key="1">
    <citation type="submission" date="2016-10" db="EMBL/GenBank/DDBJ databases">
        <authorList>
            <person name="de Groot N.N."/>
        </authorList>
    </citation>
    <scope>NUCLEOTIDE SEQUENCE [LARGE SCALE GENOMIC DNA]</scope>
    <source>
        <strain evidence="4 5">DSM 43067</strain>
    </source>
</reference>
<feature type="signal peptide" evidence="3">
    <location>
        <begin position="1"/>
        <end position="21"/>
    </location>
</feature>
<feature type="transmembrane region" description="Helical" evidence="2">
    <location>
        <begin position="512"/>
        <end position="531"/>
    </location>
</feature>
<dbReference type="Proteomes" id="UP000183413">
    <property type="component" value="Unassembled WGS sequence"/>
</dbReference>
<dbReference type="eggNOG" id="COG3119">
    <property type="taxonomic scope" value="Bacteria"/>
</dbReference>
<keyword evidence="2" id="KW-0472">Membrane</keyword>
<accession>A0A1I5MIB6</accession>
<feature type="transmembrane region" description="Helical" evidence="2">
    <location>
        <begin position="659"/>
        <end position="676"/>
    </location>
</feature>
<feature type="transmembrane region" description="Helical" evidence="2">
    <location>
        <begin position="564"/>
        <end position="583"/>
    </location>
</feature>
<keyword evidence="5" id="KW-1185">Reference proteome</keyword>
<evidence type="ECO:0000313" key="4">
    <source>
        <dbReference type="EMBL" id="SFP09260.1"/>
    </source>
</evidence>
<feature type="transmembrane region" description="Helical" evidence="2">
    <location>
        <begin position="537"/>
        <end position="555"/>
    </location>
</feature>
<evidence type="ECO:0000256" key="2">
    <source>
        <dbReference type="SAM" id="Phobius"/>
    </source>
</evidence>
<keyword evidence="2" id="KW-1133">Transmembrane helix</keyword>
<evidence type="ECO:0000313" key="5">
    <source>
        <dbReference type="Proteomes" id="UP000183413"/>
    </source>
</evidence>
<sequence length="733" mass="76076">MFLATLVTVLTGAIWPAAAHAEAGSAPTGRVVIIGVPGLMWSDVTRENTPALWGLTAQGAGAGLSVRTTRVNTCPTDGWLTLSAGQRSRLPHGDCALPSAPILPGQDSPTGAPPPGGAIAAGWPAIKSDNAGTNYHAQIGLLGDEVHEAGGCTTAVGPGAVFGAGNGGGRVDRYVESPGKVTAADWARCPLAAVDVDDLFRAYINAGVDPKGDQVPLSDRKRAAAAAAADRRVAQVVTGLPEGTNVLVAGLSDIGVDPHLRVAIATGPGFEPGYMTSGATRQDGLVTLTDLTATTLKLLGVKQPKQAVGSAWRSQPSEASTHERVDALMDEDVAAQAIRTVQTSFYWVLFATQLVLYGVAVIALRRLGGDRRSRARILGGTRVIALLGGAAPGASFLAGLLPWWRAEAPTPVLICTVLGFAGLLTGVALAGPWRRSAVVPGLVITGVTALVLALDVMTGSSLQLNTLMGYTALVAGRFYGFGNQAFSLFAVASILTAAWLTEYPLRKERKAVAVGIVAVIGAFAVAVDGLPAFGSDFGGVLAMVPAFAMLGLMVAGKRVSAPRLGVFFVAGAVLVLFISYLNARSDNPTHLGRFWQDLMDGDAWGVVTRKFDAMLNSLGYWPYTLALAAAVVFLFFVLARPTRWRVSLLQGAYEHSLTMRPALICALTVGVIGTLVNDSGVVILSVSFSLATPLMLAAGLRSLEIDLRNADTPPPGPSGSPAASTERRSAERR</sequence>
<feature type="transmembrane region" description="Helical" evidence="2">
    <location>
        <begin position="478"/>
        <end position="500"/>
    </location>
</feature>
<dbReference type="Gene3D" id="3.40.720.10">
    <property type="entry name" value="Alkaline Phosphatase, subunit A"/>
    <property type="match status" value="1"/>
</dbReference>
<feature type="transmembrane region" description="Helical" evidence="2">
    <location>
        <begin position="682"/>
        <end position="700"/>
    </location>
</feature>
<feature type="region of interest" description="Disordered" evidence="1">
    <location>
        <begin position="709"/>
        <end position="733"/>
    </location>
</feature>
<evidence type="ECO:0000256" key="3">
    <source>
        <dbReference type="SAM" id="SignalP"/>
    </source>
</evidence>
<dbReference type="InterPro" id="IPR017850">
    <property type="entry name" value="Alkaline_phosphatase_core_sf"/>
</dbReference>
<feature type="transmembrane region" description="Helical" evidence="2">
    <location>
        <begin position="437"/>
        <end position="458"/>
    </location>
</feature>
<gene>
    <name evidence="4" type="ORF">SAMN04489713_111304</name>
</gene>
<dbReference type="AlphaFoldDB" id="A0A1I5MIB6"/>
<feature type="transmembrane region" description="Helical" evidence="2">
    <location>
        <begin position="410"/>
        <end position="430"/>
    </location>
</feature>